<dbReference type="Pfam" id="PF13794">
    <property type="entry name" value="MiaE_2"/>
    <property type="match status" value="1"/>
</dbReference>
<gene>
    <name evidence="2" type="ORF">HNR25_003251</name>
</gene>
<dbReference type="InterPro" id="IPR012347">
    <property type="entry name" value="Ferritin-like"/>
</dbReference>
<dbReference type="EMBL" id="JACHLY010000001">
    <property type="protein sequence ID" value="MBB5999500.1"/>
    <property type="molecule type" value="Genomic_DNA"/>
</dbReference>
<organism evidence="2 3">
    <name type="scientific">Streptomonospora salina</name>
    <dbReference type="NCBI Taxonomy" id="104205"/>
    <lineage>
        <taxon>Bacteria</taxon>
        <taxon>Bacillati</taxon>
        <taxon>Actinomycetota</taxon>
        <taxon>Actinomycetes</taxon>
        <taxon>Streptosporangiales</taxon>
        <taxon>Nocardiopsidaceae</taxon>
        <taxon>Streptomonospora</taxon>
    </lineage>
</organism>
<name>A0A841EGH6_9ACTN</name>
<accession>A0A841EGH6</accession>
<dbReference type="RefSeq" id="WP_312862571.1">
    <property type="nucleotide sequence ID" value="NZ_BAABKT010000039.1"/>
</dbReference>
<evidence type="ECO:0000313" key="2">
    <source>
        <dbReference type="EMBL" id="MBB5999500.1"/>
    </source>
</evidence>
<feature type="domain" description="Ferritin-like" evidence="1">
    <location>
        <begin position="20"/>
        <end position="198"/>
    </location>
</feature>
<evidence type="ECO:0000313" key="3">
    <source>
        <dbReference type="Proteomes" id="UP000578077"/>
    </source>
</evidence>
<dbReference type="AlphaFoldDB" id="A0A841EGH6"/>
<protein>
    <recommendedName>
        <fullName evidence="1">Ferritin-like domain-containing protein</fullName>
    </recommendedName>
</protein>
<comment type="caution">
    <text evidence="2">The sequence shown here is derived from an EMBL/GenBank/DDBJ whole genome shotgun (WGS) entry which is preliminary data.</text>
</comment>
<keyword evidence="3" id="KW-1185">Reference proteome</keyword>
<reference evidence="2 3" key="1">
    <citation type="submission" date="2020-08" db="EMBL/GenBank/DDBJ databases">
        <title>Sequencing the genomes of 1000 actinobacteria strains.</title>
        <authorList>
            <person name="Klenk H.-P."/>
        </authorList>
    </citation>
    <scope>NUCLEOTIDE SEQUENCE [LARGE SCALE GENOMIC DNA]</scope>
    <source>
        <strain evidence="2 3">DSM 44593</strain>
    </source>
</reference>
<dbReference type="Gene3D" id="1.20.1260.10">
    <property type="match status" value="1"/>
</dbReference>
<evidence type="ECO:0000259" key="1">
    <source>
        <dbReference type="Pfam" id="PF13794"/>
    </source>
</evidence>
<dbReference type="InterPro" id="IPR059125">
    <property type="entry name" value="Ferritin_actino"/>
</dbReference>
<dbReference type="Proteomes" id="UP000578077">
    <property type="component" value="Unassembled WGS sequence"/>
</dbReference>
<sequence length="253" mass="25985">MSEECGAAPGAAAPSAAGPGVIDLLGLLAYARLVAFFRLAGDAEFAPTLASKGALADLAGAEHANYRRLHDRLAELGVQPESAMEPFTAPLDAWHARTEPQGWVESLVKVYVGDGIADDFYSKLAELCDEQTHALVRGTLVESGRAEFVVARVRSAVAEEPALAGRLSLWARRLVGEALSQAQSVAAQRPELAALLASGVGKVAPGAGADGSGQDEGASAAGAEATDLATVGRVFADLTESHTARLEALGLST</sequence>
<proteinExistence type="predicted"/>